<keyword evidence="3" id="KW-0863">Zinc-finger</keyword>
<dbReference type="PANTHER" id="PTHR46481">
    <property type="entry name" value="ZINC FINGER BED DOMAIN-CONTAINING PROTEIN 4"/>
    <property type="match status" value="1"/>
</dbReference>
<feature type="compositionally biased region" description="Low complexity" evidence="6">
    <location>
        <begin position="667"/>
        <end position="679"/>
    </location>
</feature>
<proteinExistence type="predicted"/>
<dbReference type="GO" id="GO:0005634">
    <property type="term" value="C:nucleus"/>
    <property type="evidence" value="ECO:0007669"/>
    <property type="project" value="UniProtKB-SubCell"/>
</dbReference>
<feature type="compositionally biased region" description="Acidic residues" evidence="6">
    <location>
        <begin position="136"/>
        <end position="181"/>
    </location>
</feature>
<keyword evidence="4" id="KW-0862">Zinc</keyword>
<keyword evidence="2" id="KW-0479">Metal-binding</keyword>
<feature type="region of interest" description="Disordered" evidence="6">
    <location>
        <begin position="49"/>
        <end position="237"/>
    </location>
</feature>
<accession>A0A8X7STI0</accession>
<evidence type="ECO:0000256" key="2">
    <source>
        <dbReference type="ARBA" id="ARBA00022723"/>
    </source>
</evidence>
<comment type="caution">
    <text evidence="7">The sequence shown here is derived from an EMBL/GenBank/DDBJ whole genome shotgun (WGS) entry which is preliminary data.</text>
</comment>
<dbReference type="PANTHER" id="PTHR46481:SF10">
    <property type="entry name" value="ZINC FINGER BED DOMAIN-CONTAINING PROTEIN 39"/>
    <property type="match status" value="1"/>
</dbReference>
<sequence>MAGANPSAAIAADAEAEAIYNRHLAEALQFCADYDGYVAFIEEHRVEEEAQQAENLLGSVAPKPPPNSGSPSKGGPQKRKQASSSALEVPGKRTRPTRKSASPSRLSDFQIESHGKNRRGRVSGAQGKQYGRDNEGQESDEEEDFSDDDGNEEEEGDDDEDGEEDDEDESEDDEDESEEEDSLRTPKRATGKAGAVGGSTSVKGKGEAVAKKPKSKGVKKKTSSITKRGRTSGVKLTPLTAQEKSEFDASGSQTSRLIQAPKKKAMLSKAAQDSLDGVSLKAKGYFGFKFSHMESEGGKIREKWICLFCLEQKTVPKGKNNNLGNHRGCCPFNLKPKSPGLEPYYPPGSKRAPTEASNMSEAGVSYRGRSLKGWLSGDQVLCLPLVRRMGLIEIITDAQPFTHMASPAHIALVSSIDPNAVAACVSHTTVRRDLELLTDTMKVEVMRILNEQDSLVTLQHDAWTMRGYRFAFVAIIATYVDRDWNFRSLLLSFRVLDTRHSGASFARHLVETIQEFYLEDKWSGLIVSDSASPNRRMAAVLQQELAQRNDKVKFLAECLHGIGDGQAAFHHEATNPNPFASATHDVESSGASNSVSAFPKASRRSNFVWRADDCGILCFAHHLNIAIRDAFNAMGTKFAAQMKVIPIPEIVEPALDSNLGFSANSNAADEGGMDTAADTADIDDEGPEERFDTTPMSEHAPPSDERGGEDDDDEDLVFLSAGQREEL</sequence>
<reference evidence="7" key="1">
    <citation type="submission" date="2016-04" db="EMBL/GenBank/DDBJ databases">
        <authorList>
            <person name="Nguyen H.D."/>
            <person name="Samba Siva P."/>
            <person name="Cullis J."/>
            <person name="Levesque C.A."/>
            <person name="Hambleton S."/>
        </authorList>
    </citation>
    <scope>NUCLEOTIDE SEQUENCE</scope>
    <source>
        <strain evidence="7">DAOMC 236426</strain>
    </source>
</reference>
<evidence type="ECO:0000256" key="3">
    <source>
        <dbReference type="ARBA" id="ARBA00022771"/>
    </source>
</evidence>
<keyword evidence="8" id="KW-1185">Reference proteome</keyword>
<feature type="region of interest" description="Disordered" evidence="6">
    <location>
        <begin position="662"/>
        <end position="727"/>
    </location>
</feature>
<evidence type="ECO:0000313" key="7">
    <source>
        <dbReference type="EMBL" id="KAE8239985.1"/>
    </source>
</evidence>
<evidence type="ECO:0000256" key="4">
    <source>
        <dbReference type="ARBA" id="ARBA00022833"/>
    </source>
</evidence>
<evidence type="ECO:0000313" key="8">
    <source>
        <dbReference type="Proteomes" id="UP000077684"/>
    </source>
</evidence>
<keyword evidence="5" id="KW-0539">Nucleus</keyword>
<dbReference type="InterPro" id="IPR052035">
    <property type="entry name" value="ZnF_BED_domain_contain"/>
</dbReference>
<evidence type="ECO:0000256" key="5">
    <source>
        <dbReference type="ARBA" id="ARBA00023242"/>
    </source>
</evidence>
<comment type="subcellular location">
    <subcellularLocation>
        <location evidence="1">Nucleus</location>
    </subcellularLocation>
</comment>
<protein>
    <submittedName>
        <fullName evidence="7">Uncharacterized protein</fullName>
    </submittedName>
</protein>
<organism evidence="7 8">
    <name type="scientific">Tilletia controversa</name>
    <name type="common">dwarf bunt fungus</name>
    <dbReference type="NCBI Taxonomy" id="13291"/>
    <lineage>
        <taxon>Eukaryota</taxon>
        <taxon>Fungi</taxon>
        <taxon>Dikarya</taxon>
        <taxon>Basidiomycota</taxon>
        <taxon>Ustilaginomycotina</taxon>
        <taxon>Exobasidiomycetes</taxon>
        <taxon>Tilletiales</taxon>
        <taxon>Tilletiaceae</taxon>
        <taxon>Tilletia</taxon>
    </lineage>
</organism>
<evidence type="ECO:0000256" key="1">
    <source>
        <dbReference type="ARBA" id="ARBA00004123"/>
    </source>
</evidence>
<feature type="non-terminal residue" evidence="7">
    <location>
        <position position="1"/>
    </location>
</feature>
<dbReference type="AlphaFoldDB" id="A0A8X7STI0"/>
<feature type="compositionally biased region" description="Acidic residues" evidence="6">
    <location>
        <begin position="707"/>
        <end position="716"/>
    </location>
</feature>
<dbReference type="InterPro" id="IPR012337">
    <property type="entry name" value="RNaseH-like_sf"/>
</dbReference>
<reference evidence="7" key="2">
    <citation type="journal article" date="2019" name="IMA Fungus">
        <title>Genome sequencing and comparison of five Tilletia species to identify candidate genes for the detection of regulated species infecting wheat.</title>
        <authorList>
            <person name="Nguyen H.D.T."/>
            <person name="Sultana T."/>
            <person name="Kesanakurti P."/>
            <person name="Hambleton S."/>
        </authorList>
    </citation>
    <scope>NUCLEOTIDE SEQUENCE</scope>
    <source>
        <strain evidence="7">DAOMC 236426</strain>
    </source>
</reference>
<dbReference type="SUPFAM" id="SSF53098">
    <property type="entry name" value="Ribonuclease H-like"/>
    <property type="match status" value="1"/>
</dbReference>
<dbReference type="Proteomes" id="UP000077684">
    <property type="component" value="Unassembled WGS sequence"/>
</dbReference>
<evidence type="ECO:0000256" key="6">
    <source>
        <dbReference type="SAM" id="MobiDB-lite"/>
    </source>
</evidence>
<gene>
    <name evidence="7" type="ORF">A4X06_0g7953</name>
</gene>
<dbReference type="EMBL" id="LWDE02001549">
    <property type="protein sequence ID" value="KAE8239985.1"/>
    <property type="molecule type" value="Genomic_DNA"/>
</dbReference>
<name>A0A8X7STI0_9BASI</name>
<dbReference type="GO" id="GO:0008270">
    <property type="term" value="F:zinc ion binding"/>
    <property type="evidence" value="ECO:0007669"/>
    <property type="project" value="UniProtKB-KW"/>
</dbReference>
<feature type="compositionally biased region" description="Basic residues" evidence="6">
    <location>
        <begin position="211"/>
        <end position="230"/>
    </location>
</feature>